<sequence>MHGGVLAAGSGISRLGPGGVSLGERGIADLLEHVDVDGAAQVEQLPARSGRPGLRPDGIEQVARCARVMDRMTVESRPPDLGTDAFHRLLER</sequence>
<proteinExistence type="predicted"/>
<reference evidence="1" key="1">
    <citation type="submission" date="2020-02" db="EMBL/GenBank/DDBJ databases">
        <authorList>
            <person name="Meier V. D."/>
        </authorList>
    </citation>
    <scope>NUCLEOTIDE SEQUENCE</scope>
    <source>
        <strain evidence="1">AVDCRST_MAG41</strain>
    </source>
</reference>
<evidence type="ECO:0000313" key="1">
    <source>
        <dbReference type="EMBL" id="CAA9235254.1"/>
    </source>
</evidence>
<protein>
    <submittedName>
        <fullName evidence="1">Uncharacterized protein</fullName>
    </submittedName>
</protein>
<organism evidence="1">
    <name type="scientific">uncultured Mycobacteriales bacterium</name>
    <dbReference type="NCBI Taxonomy" id="581187"/>
    <lineage>
        <taxon>Bacteria</taxon>
        <taxon>Bacillati</taxon>
        <taxon>Actinomycetota</taxon>
        <taxon>Actinomycetes</taxon>
        <taxon>Mycobacteriales</taxon>
        <taxon>environmental samples</taxon>
    </lineage>
</organism>
<name>A0A6J4HWY5_9ACTN</name>
<accession>A0A6J4HWY5</accession>
<dbReference type="EMBL" id="CADCTP010000111">
    <property type="protein sequence ID" value="CAA9235254.1"/>
    <property type="molecule type" value="Genomic_DNA"/>
</dbReference>
<dbReference type="AlphaFoldDB" id="A0A6J4HWY5"/>
<gene>
    <name evidence="1" type="ORF">AVDCRST_MAG41-1176</name>
</gene>